<dbReference type="PANTHER" id="PTHR34227:SF1">
    <property type="entry name" value="DIMETHYL SULFOXIDE REDUCTASE CHAPERONE-RELATED"/>
    <property type="match status" value="1"/>
</dbReference>
<accession>A0ABU1BL18</accession>
<sequence>MKPTEQEIFTSSHVRHALTPEDQARADWYALLARLFYSAPDDHLLKSLAQADALEAQSADSALDVAWEQLTTAASILEADAVSEEFSALFISVGTPQVNPYASLYLSGFMMEKPLASLRSDLAAMGLARADKAIELEDHLAALCETMRLMVAGAPAWKPRPVQEQRAFFMKHIAPWYARCLDDVRNAKGANFYRKVADLAQAFFEIEYQAFELEDESPDELLLQ</sequence>
<organism evidence="2 3">
    <name type="scientific">Keguizhuia sedimenti</name>
    <dbReference type="NCBI Taxonomy" id="3064264"/>
    <lineage>
        <taxon>Bacteria</taxon>
        <taxon>Pseudomonadati</taxon>
        <taxon>Pseudomonadota</taxon>
        <taxon>Betaproteobacteria</taxon>
        <taxon>Burkholderiales</taxon>
        <taxon>Oxalobacteraceae</taxon>
        <taxon>Keguizhuia</taxon>
    </lineage>
</organism>
<dbReference type="RefSeq" id="WP_338435615.1">
    <property type="nucleotide sequence ID" value="NZ_JAUYVH010000002.1"/>
</dbReference>
<comment type="caution">
    <text evidence="2">The sequence shown here is derived from an EMBL/GenBank/DDBJ whole genome shotgun (WGS) entry which is preliminary data.</text>
</comment>
<dbReference type="Proteomes" id="UP001225596">
    <property type="component" value="Unassembled WGS sequence"/>
</dbReference>
<evidence type="ECO:0000256" key="1">
    <source>
        <dbReference type="ARBA" id="ARBA00023186"/>
    </source>
</evidence>
<dbReference type="InterPro" id="IPR050289">
    <property type="entry name" value="TorD/DmsD_chaperones"/>
</dbReference>
<evidence type="ECO:0000313" key="2">
    <source>
        <dbReference type="EMBL" id="MDQ9169680.1"/>
    </source>
</evidence>
<proteinExistence type="predicted"/>
<dbReference type="Pfam" id="PF02613">
    <property type="entry name" value="Nitrate_red_del"/>
    <property type="match status" value="1"/>
</dbReference>
<dbReference type="InterPro" id="IPR036411">
    <property type="entry name" value="TorD-like_sf"/>
</dbReference>
<dbReference type="EMBL" id="JAUYVH010000002">
    <property type="protein sequence ID" value="MDQ9169680.1"/>
    <property type="molecule type" value="Genomic_DNA"/>
</dbReference>
<keyword evidence="3" id="KW-1185">Reference proteome</keyword>
<dbReference type="PANTHER" id="PTHR34227">
    <property type="entry name" value="CHAPERONE PROTEIN YCDY"/>
    <property type="match status" value="1"/>
</dbReference>
<dbReference type="SUPFAM" id="SSF89155">
    <property type="entry name" value="TorD-like"/>
    <property type="match status" value="1"/>
</dbReference>
<evidence type="ECO:0000313" key="3">
    <source>
        <dbReference type="Proteomes" id="UP001225596"/>
    </source>
</evidence>
<dbReference type="InterPro" id="IPR020945">
    <property type="entry name" value="DMSO/NO3_reduct_chaperone"/>
</dbReference>
<dbReference type="Gene3D" id="1.10.3480.10">
    <property type="entry name" value="TorD-like"/>
    <property type="match status" value="1"/>
</dbReference>
<gene>
    <name evidence="2" type="ORF">Q8A64_04565</name>
</gene>
<name>A0ABU1BL18_9BURK</name>
<keyword evidence="1" id="KW-0143">Chaperone</keyword>
<reference evidence="2 3" key="1">
    <citation type="submission" date="2023-08" db="EMBL/GenBank/DDBJ databases">
        <title>Oxalobacteraceae gen .nov., isolated from river sludge outside the plant.</title>
        <authorList>
            <person name="Zhao S.Y."/>
        </authorList>
    </citation>
    <scope>NUCLEOTIDE SEQUENCE [LARGE SCALE GENOMIC DNA]</scope>
    <source>
        <strain evidence="2 3">R-40</strain>
    </source>
</reference>
<protein>
    <submittedName>
        <fullName evidence="2">Molecular chaperone TorD family protein</fullName>
    </submittedName>
</protein>